<evidence type="ECO:0000313" key="14">
    <source>
        <dbReference type="EMBL" id="HIS77504.1"/>
    </source>
</evidence>
<comment type="pathway">
    <text evidence="2 11">Carbohydrate biosynthesis; gluconeogenesis.</text>
</comment>
<dbReference type="GO" id="GO:0046872">
    <property type="term" value="F:metal ion binding"/>
    <property type="evidence" value="ECO:0007669"/>
    <property type="project" value="UniProtKB-UniRule"/>
</dbReference>
<dbReference type="InterPro" id="IPR054480">
    <property type="entry name" value="AHAS_small-like_ACT"/>
</dbReference>
<dbReference type="Pfam" id="PF03315">
    <property type="entry name" value="SDH_beta"/>
    <property type="match status" value="1"/>
</dbReference>
<dbReference type="EMBL" id="DVJP01000077">
    <property type="protein sequence ID" value="HIS77504.1"/>
    <property type="molecule type" value="Genomic_DNA"/>
</dbReference>
<dbReference type="GO" id="GO:0003941">
    <property type="term" value="F:L-serine ammonia-lyase activity"/>
    <property type="evidence" value="ECO:0007669"/>
    <property type="project" value="UniProtKB-UniRule"/>
</dbReference>
<dbReference type="NCBIfam" id="TIGR00719">
    <property type="entry name" value="sda_beta"/>
    <property type="match status" value="1"/>
</dbReference>
<evidence type="ECO:0000256" key="7">
    <source>
        <dbReference type="ARBA" id="ARBA00023004"/>
    </source>
</evidence>
<reference evidence="14" key="2">
    <citation type="journal article" date="2021" name="PeerJ">
        <title>Extensive microbial diversity within the chicken gut microbiome revealed by metagenomics and culture.</title>
        <authorList>
            <person name="Gilroy R."/>
            <person name="Ravi A."/>
            <person name="Getino M."/>
            <person name="Pursley I."/>
            <person name="Horton D.L."/>
            <person name="Alikhan N.F."/>
            <person name="Baker D."/>
            <person name="Gharbi K."/>
            <person name="Hall N."/>
            <person name="Watson M."/>
            <person name="Adriaenssens E.M."/>
            <person name="Foster-Nyarko E."/>
            <person name="Jarju S."/>
            <person name="Secka A."/>
            <person name="Antonio M."/>
            <person name="Oren A."/>
            <person name="Chaudhuri R.R."/>
            <person name="La Ragione R."/>
            <person name="Hildebrand F."/>
            <person name="Pallen M.J."/>
        </authorList>
    </citation>
    <scope>NUCLEOTIDE SEQUENCE</scope>
    <source>
        <strain evidence="14">CHK199-13235</strain>
    </source>
</reference>
<dbReference type="PIRSF" id="PIRSF036692">
    <property type="entry name" value="SDH_B"/>
    <property type="match status" value="1"/>
</dbReference>
<dbReference type="Gene3D" id="3.30.1330.90">
    <property type="entry name" value="D-3-phosphoglycerate dehydrogenase, domain 3"/>
    <property type="match status" value="1"/>
</dbReference>
<evidence type="ECO:0000256" key="9">
    <source>
        <dbReference type="ARBA" id="ARBA00023239"/>
    </source>
</evidence>
<keyword evidence="7 11" id="KW-0408">Iron</keyword>
<proteinExistence type="inferred from homology"/>
<dbReference type="PANTHER" id="PTHR30182:SF12">
    <property type="entry name" value="L-SERINE DEHYDRATASE, BETA CHAIN-RELATED"/>
    <property type="match status" value="1"/>
</dbReference>
<evidence type="ECO:0000256" key="3">
    <source>
        <dbReference type="ARBA" id="ARBA00008636"/>
    </source>
</evidence>
<dbReference type="Proteomes" id="UP000824002">
    <property type="component" value="Unassembled WGS sequence"/>
</dbReference>
<dbReference type="SUPFAM" id="SSF55021">
    <property type="entry name" value="ACT-like"/>
    <property type="match status" value="1"/>
</dbReference>
<dbReference type="InterPro" id="IPR002912">
    <property type="entry name" value="ACT_dom"/>
</dbReference>
<evidence type="ECO:0000256" key="8">
    <source>
        <dbReference type="ARBA" id="ARBA00023014"/>
    </source>
</evidence>
<evidence type="ECO:0000256" key="5">
    <source>
        <dbReference type="ARBA" id="ARBA00022485"/>
    </source>
</evidence>
<dbReference type="GO" id="GO:0051539">
    <property type="term" value="F:4 iron, 4 sulfur cluster binding"/>
    <property type="evidence" value="ECO:0007669"/>
    <property type="project" value="UniProtKB-UniRule"/>
</dbReference>
<comment type="catalytic activity">
    <reaction evidence="10 11 12">
        <text>L-serine = pyruvate + NH4(+)</text>
        <dbReference type="Rhea" id="RHEA:19169"/>
        <dbReference type="ChEBI" id="CHEBI:15361"/>
        <dbReference type="ChEBI" id="CHEBI:28938"/>
        <dbReference type="ChEBI" id="CHEBI:33384"/>
        <dbReference type="EC" id="4.3.1.17"/>
    </reaction>
</comment>
<dbReference type="InterPro" id="IPR029009">
    <property type="entry name" value="ASB_dom_sf"/>
</dbReference>
<keyword evidence="9 11" id="KW-0456">Lyase</keyword>
<comment type="cofactor">
    <cofactor evidence="1 12">
        <name>[4Fe-4S] cluster</name>
        <dbReference type="ChEBI" id="CHEBI:49883"/>
    </cofactor>
</comment>
<dbReference type="Gene3D" id="3.30.70.260">
    <property type="match status" value="1"/>
</dbReference>
<dbReference type="InterPro" id="IPR045865">
    <property type="entry name" value="ACT-like_dom_sf"/>
</dbReference>
<evidence type="ECO:0000256" key="2">
    <source>
        <dbReference type="ARBA" id="ARBA00004742"/>
    </source>
</evidence>
<gene>
    <name evidence="14" type="primary">sdaAB</name>
    <name evidence="14" type="ORF">IAB51_11960</name>
</gene>
<keyword evidence="6 11" id="KW-0479">Metal-binding</keyword>
<organism evidence="14 15">
    <name type="scientific">Candidatus Merdivicinus excrementipullorum</name>
    <dbReference type="NCBI Taxonomy" id="2840867"/>
    <lineage>
        <taxon>Bacteria</taxon>
        <taxon>Bacillati</taxon>
        <taxon>Bacillota</taxon>
        <taxon>Clostridia</taxon>
        <taxon>Eubacteriales</taxon>
        <taxon>Oscillospiraceae</taxon>
        <taxon>Oscillospiraceae incertae sedis</taxon>
        <taxon>Candidatus Merdivicinus</taxon>
    </lineage>
</organism>
<dbReference type="GO" id="GO:0006094">
    <property type="term" value="P:gluconeogenesis"/>
    <property type="evidence" value="ECO:0007669"/>
    <property type="project" value="UniProtKB-UniRule"/>
</dbReference>
<keyword evidence="5 11" id="KW-0004">4Fe-4S</keyword>
<name>A0A9D1FPV3_9FIRM</name>
<dbReference type="InterPro" id="IPR004643">
    <property type="entry name" value="Fe-S_L-Ser_bsu"/>
</dbReference>
<comment type="similarity">
    <text evidence="3 11 12">Belongs to the iron-sulfur dependent L-serine dehydratase family.</text>
</comment>
<accession>A0A9D1FPV3</accession>
<sequence>MPAPSLFDIMGPVMIGPSSSHTAGAARLGKMAYKLAGGDIRKAKMYLHGSFAATYRGHGTDKALLAGLLNFNPSDERLKNSFAIAKEKGISYEFIPTDLGENVHPNTVRFVITTGSGETFEITGSSIGGGQVLVSEIDGMEVRFTGERPIIITAHRDTPGVLSHITALLYERDINIGDMRVTRSREDKSAHMYVELDSLCGQDLTAAIRQIPGIIRVKLLLPIDETEFPERSRQ</sequence>
<dbReference type="Pfam" id="PF22629">
    <property type="entry name" value="ACT_AHAS_ss"/>
    <property type="match status" value="1"/>
</dbReference>
<dbReference type="PROSITE" id="PS51671">
    <property type="entry name" value="ACT"/>
    <property type="match status" value="1"/>
</dbReference>
<reference evidence="14" key="1">
    <citation type="submission" date="2020-10" db="EMBL/GenBank/DDBJ databases">
        <authorList>
            <person name="Gilroy R."/>
        </authorList>
    </citation>
    <scope>NUCLEOTIDE SEQUENCE</scope>
    <source>
        <strain evidence="14">CHK199-13235</strain>
    </source>
</reference>
<dbReference type="InterPro" id="IPR005131">
    <property type="entry name" value="Ser_deHydtase_bsu"/>
</dbReference>
<evidence type="ECO:0000256" key="6">
    <source>
        <dbReference type="ARBA" id="ARBA00022723"/>
    </source>
</evidence>
<comment type="caution">
    <text evidence="14">The sequence shown here is derived from an EMBL/GenBank/DDBJ whole genome shotgun (WGS) entry which is preliminary data.</text>
</comment>
<evidence type="ECO:0000256" key="10">
    <source>
        <dbReference type="ARBA" id="ARBA00049406"/>
    </source>
</evidence>
<evidence type="ECO:0000313" key="15">
    <source>
        <dbReference type="Proteomes" id="UP000824002"/>
    </source>
</evidence>
<evidence type="ECO:0000256" key="1">
    <source>
        <dbReference type="ARBA" id="ARBA00001966"/>
    </source>
</evidence>
<dbReference type="PANTHER" id="PTHR30182">
    <property type="entry name" value="L-SERINE DEHYDRATASE"/>
    <property type="match status" value="1"/>
</dbReference>
<keyword evidence="8 11" id="KW-0411">Iron-sulfur</keyword>
<evidence type="ECO:0000256" key="4">
    <source>
        <dbReference type="ARBA" id="ARBA00022432"/>
    </source>
</evidence>
<protein>
    <recommendedName>
        <fullName evidence="11">L-serine deaminase</fullName>
    </recommendedName>
</protein>
<dbReference type="AlphaFoldDB" id="A0A9D1FPV3"/>
<feature type="domain" description="ACT" evidence="13">
    <location>
        <begin position="150"/>
        <end position="222"/>
    </location>
</feature>
<keyword evidence="4 11" id="KW-0312">Gluconeogenesis</keyword>
<evidence type="ECO:0000256" key="11">
    <source>
        <dbReference type="PIRNR" id="PIRNR036692"/>
    </source>
</evidence>
<dbReference type="SUPFAM" id="SSF143548">
    <property type="entry name" value="Serine metabolism enzymes domain"/>
    <property type="match status" value="1"/>
</dbReference>
<dbReference type="InterPro" id="IPR051318">
    <property type="entry name" value="Fe-S_L-Ser"/>
</dbReference>
<evidence type="ECO:0000259" key="13">
    <source>
        <dbReference type="PROSITE" id="PS51671"/>
    </source>
</evidence>
<evidence type="ECO:0000256" key="12">
    <source>
        <dbReference type="RuleBase" id="RU366059"/>
    </source>
</evidence>
<dbReference type="CDD" id="cd04879">
    <property type="entry name" value="ACT_3PGDH-like"/>
    <property type="match status" value="1"/>
</dbReference>